<dbReference type="PRINTS" id="PR00778">
    <property type="entry name" value="HTHARSR"/>
</dbReference>
<dbReference type="GO" id="GO:0003677">
    <property type="term" value="F:DNA binding"/>
    <property type="evidence" value="ECO:0007669"/>
    <property type="project" value="UniProtKB-KW"/>
</dbReference>
<dbReference type="Pfam" id="PF12840">
    <property type="entry name" value="HTH_20"/>
    <property type="match status" value="1"/>
</dbReference>
<proteinExistence type="predicted"/>
<dbReference type="InterPro" id="IPR051011">
    <property type="entry name" value="Metal_resp_trans_reg"/>
</dbReference>
<dbReference type="InterPro" id="IPR011991">
    <property type="entry name" value="ArsR-like_HTH"/>
</dbReference>
<evidence type="ECO:0000256" key="3">
    <source>
        <dbReference type="ARBA" id="ARBA00023163"/>
    </source>
</evidence>
<gene>
    <name evidence="5" type="ORF">KL86DES1_22232</name>
    <name evidence="6" type="ORF">KL86DES1_22300</name>
</gene>
<accession>A0A212LBW4</accession>
<dbReference type="EMBL" id="FMJC01000002">
    <property type="protein sequence ID" value="SCM75025.1"/>
    <property type="molecule type" value="Genomic_DNA"/>
</dbReference>
<dbReference type="GO" id="GO:0003700">
    <property type="term" value="F:DNA-binding transcription factor activity"/>
    <property type="evidence" value="ECO:0007669"/>
    <property type="project" value="InterPro"/>
</dbReference>
<dbReference type="CDD" id="cd00090">
    <property type="entry name" value="HTH_ARSR"/>
    <property type="match status" value="1"/>
</dbReference>
<dbReference type="AlphaFoldDB" id="A0A212LBW4"/>
<sequence length="132" mass="14885">MNLLDTYQIMLNYQSMQTKQATKIFEALSSDVRLDLFRLLVKHAPDGLVQGDIAKELDIPSTNLSFHLKAIVHSGLVDVEREGRFMRYKANIPLMLDIVGYLTEECCSGNPEACQRFRDASPVSGILPKRVD</sequence>
<keyword evidence="1" id="KW-0805">Transcription regulation</keyword>
<organism evidence="6">
    <name type="scientific">uncultured Desulfovibrio sp</name>
    <dbReference type="NCBI Taxonomy" id="167968"/>
    <lineage>
        <taxon>Bacteria</taxon>
        <taxon>Pseudomonadati</taxon>
        <taxon>Thermodesulfobacteriota</taxon>
        <taxon>Desulfovibrionia</taxon>
        <taxon>Desulfovibrionales</taxon>
        <taxon>Desulfovibrionaceae</taxon>
        <taxon>Desulfovibrio</taxon>
        <taxon>environmental samples</taxon>
    </lineage>
</organism>
<evidence type="ECO:0000313" key="6">
    <source>
        <dbReference type="EMBL" id="SCM75025.1"/>
    </source>
</evidence>
<reference evidence="6" key="1">
    <citation type="submission" date="2016-08" db="EMBL/GenBank/DDBJ databases">
        <authorList>
            <person name="Seilhamer J.J."/>
        </authorList>
    </citation>
    <scope>NUCLEOTIDE SEQUENCE</scope>
    <source>
        <strain evidence="6">86-1</strain>
    </source>
</reference>
<dbReference type="Gene3D" id="1.10.10.10">
    <property type="entry name" value="Winged helix-like DNA-binding domain superfamily/Winged helix DNA-binding domain"/>
    <property type="match status" value="1"/>
</dbReference>
<dbReference type="SUPFAM" id="SSF46785">
    <property type="entry name" value="Winged helix' DNA-binding domain"/>
    <property type="match status" value="1"/>
</dbReference>
<dbReference type="SMART" id="SM00418">
    <property type="entry name" value="HTH_ARSR"/>
    <property type="match status" value="1"/>
</dbReference>
<keyword evidence="2" id="KW-0238">DNA-binding</keyword>
<name>A0A212LBW4_9BACT</name>
<keyword evidence="3" id="KW-0804">Transcription</keyword>
<dbReference type="PANTHER" id="PTHR43132">
    <property type="entry name" value="ARSENICAL RESISTANCE OPERON REPRESSOR ARSR-RELATED"/>
    <property type="match status" value="1"/>
</dbReference>
<protein>
    <submittedName>
        <fullName evidence="6">Putative transcriptional regulator, ArsR family</fullName>
    </submittedName>
</protein>
<dbReference type="PROSITE" id="PS50987">
    <property type="entry name" value="HTH_ARSR_2"/>
    <property type="match status" value="1"/>
</dbReference>
<dbReference type="InterPro" id="IPR036388">
    <property type="entry name" value="WH-like_DNA-bd_sf"/>
</dbReference>
<feature type="domain" description="HTH arsR-type" evidence="4">
    <location>
        <begin position="13"/>
        <end position="110"/>
    </location>
</feature>
<dbReference type="InterPro" id="IPR036390">
    <property type="entry name" value="WH_DNA-bd_sf"/>
</dbReference>
<dbReference type="EMBL" id="FMJC01000002">
    <property type="protein sequence ID" value="SCM74911.1"/>
    <property type="molecule type" value="Genomic_DNA"/>
</dbReference>
<dbReference type="InterPro" id="IPR001845">
    <property type="entry name" value="HTH_ArsR_DNA-bd_dom"/>
</dbReference>
<evidence type="ECO:0000259" key="4">
    <source>
        <dbReference type="PROSITE" id="PS50987"/>
    </source>
</evidence>
<dbReference type="PANTHER" id="PTHR43132:SF2">
    <property type="entry name" value="ARSENICAL RESISTANCE OPERON REPRESSOR ARSR-RELATED"/>
    <property type="match status" value="1"/>
</dbReference>
<evidence type="ECO:0000256" key="2">
    <source>
        <dbReference type="ARBA" id="ARBA00023125"/>
    </source>
</evidence>
<evidence type="ECO:0000313" key="5">
    <source>
        <dbReference type="EMBL" id="SCM74911.1"/>
    </source>
</evidence>
<evidence type="ECO:0000256" key="1">
    <source>
        <dbReference type="ARBA" id="ARBA00023015"/>
    </source>
</evidence>